<dbReference type="EMBL" id="DVJP01000083">
    <property type="protein sequence ID" value="HIS77698.1"/>
    <property type="molecule type" value="Genomic_DNA"/>
</dbReference>
<evidence type="ECO:0000256" key="3">
    <source>
        <dbReference type="SAM" id="SignalP"/>
    </source>
</evidence>
<dbReference type="PANTHER" id="PTHR30535">
    <property type="entry name" value="VITAMIN B12-BINDING PROTEIN"/>
    <property type="match status" value="1"/>
</dbReference>
<feature type="compositionally biased region" description="Low complexity" evidence="2">
    <location>
        <begin position="30"/>
        <end position="51"/>
    </location>
</feature>
<proteinExistence type="inferred from homology"/>
<sequence length="352" mass="37945">MFKRMMIGLLAVSMSLTALASCGEEAAVESSVSESSQTESSAEESSTASSQETDDAGVTISYPENMQERGYTEPLVLETEPQRVVVMSKAPVLALYELGVEMIAIPEGGVTVWPEDLDAATEKLNTAMNSNFDIETVVALEPDLVVMGYTSQETYGKALDDAGIPVYYVDAGHTVPYESVKMQTQALVDAFGADSEEGAAIMGRFDELEERLAGLQEKYAEKSVMVLQSSPPTHYIQTAEGTLASMAAMMGFQNVYENSEASMAQLDLETALSYEPDLVLCVGGSTDAAEHQKLMEEDFANNPEYWNSIAAVANGDILYFSSSFIASTGIGIIDNMNEFIDTIEAHYGESAQ</sequence>
<dbReference type="InterPro" id="IPR002491">
    <property type="entry name" value="ABC_transptr_periplasmic_BD"/>
</dbReference>
<dbReference type="Gene3D" id="3.40.50.1980">
    <property type="entry name" value="Nitrogenase molybdenum iron protein domain"/>
    <property type="match status" value="2"/>
</dbReference>
<evidence type="ECO:0000313" key="6">
    <source>
        <dbReference type="Proteomes" id="UP000824002"/>
    </source>
</evidence>
<accession>A0A9D1FPV4</accession>
<gene>
    <name evidence="5" type="ORF">IAB51_13020</name>
</gene>
<evidence type="ECO:0000256" key="2">
    <source>
        <dbReference type="SAM" id="MobiDB-lite"/>
    </source>
</evidence>
<reference evidence="5" key="1">
    <citation type="submission" date="2020-10" db="EMBL/GenBank/DDBJ databases">
        <authorList>
            <person name="Gilroy R."/>
        </authorList>
    </citation>
    <scope>NUCLEOTIDE SEQUENCE</scope>
    <source>
        <strain evidence="5">CHK199-13235</strain>
    </source>
</reference>
<dbReference type="SUPFAM" id="SSF53807">
    <property type="entry name" value="Helical backbone' metal receptor"/>
    <property type="match status" value="1"/>
</dbReference>
<dbReference type="GO" id="GO:0071281">
    <property type="term" value="P:cellular response to iron ion"/>
    <property type="evidence" value="ECO:0007669"/>
    <property type="project" value="TreeGrafter"/>
</dbReference>
<organism evidence="5 6">
    <name type="scientific">Candidatus Merdivicinus excrementipullorum</name>
    <dbReference type="NCBI Taxonomy" id="2840867"/>
    <lineage>
        <taxon>Bacteria</taxon>
        <taxon>Bacillati</taxon>
        <taxon>Bacillota</taxon>
        <taxon>Clostridia</taxon>
        <taxon>Eubacteriales</taxon>
        <taxon>Oscillospiraceae</taxon>
        <taxon>Oscillospiraceae incertae sedis</taxon>
        <taxon>Candidatus Merdivicinus</taxon>
    </lineage>
</organism>
<feature type="region of interest" description="Disordered" evidence="2">
    <location>
        <begin position="30"/>
        <end position="64"/>
    </location>
</feature>
<keyword evidence="3" id="KW-0732">Signal</keyword>
<dbReference type="PANTHER" id="PTHR30535:SF34">
    <property type="entry name" value="MOLYBDATE-BINDING PROTEIN MOLA"/>
    <property type="match status" value="1"/>
</dbReference>
<evidence type="ECO:0000256" key="1">
    <source>
        <dbReference type="ARBA" id="ARBA00008814"/>
    </source>
</evidence>
<dbReference type="Pfam" id="PF01497">
    <property type="entry name" value="Peripla_BP_2"/>
    <property type="match status" value="1"/>
</dbReference>
<dbReference type="PROSITE" id="PS50983">
    <property type="entry name" value="FE_B12_PBP"/>
    <property type="match status" value="1"/>
</dbReference>
<protein>
    <submittedName>
        <fullName evidence="5">ABC transporter substrate-binding protein</fullName>
    </submittedName>
</protein>
<feature type="domain" description="Fe/B12 periplasmic-binding" evidence="4">
    <location>
        <begin position="83"/>
        <end position="351"/>
    </location>
</feature>
<evidence type="ECO:0000313" key="5">
    <source>
        <dbReference type="EMBL" id="HIS77698.1"/>
    </source>
</evidence>
<feature type="signal peptide" evidence="3">
    <location>
        <begin position="1"/>
        <end position="20"/>
    </location>
</feature>
<reference evidence="5" key="2">
    <citation type="journal article" date="2021" name="PeerJ">
        <title>Extensive microbial diversity within the chicken gut microbiome revealed by metagenomics and culture.</title>
        <authorList>
            <person name="Gilroy R."/>
            <person name="Ravi A."/>
            <person name="Getino M."/>
            <person name="Pursley I."/>
            <person name="Horton D.L."/>
            <person name="Alikhan N.F."/>
            <person name="Baker D."/>
            <person name="Gharbi K."/>
            <person name="Hall N."/>
            <person name="Watson M."/>
            <person name="Adriaenssens E.M."/>
            <person name="Foster-Nyarko E."/>
            <person name="Jarju S."/>
            <person name="Secka A."/>
            <person name="Antonio M."/>
            <person name="Oren A."/>
            <person name="Chaudhuri R.R."/>
            <person name="La Ragione R."/>
            <person name="Hildebrand F."/>
            <person name="Pallen M.J."/>
        </authorList>
    </citation>
    <scope>NUCLEOTIDE SEQUENCE</scope>
    <source>
        <strain evidence="5">CHK199-13235</strain>
    </source>
</reference>
<name>A0A9D1FPV4_9FIRM</name>
<evidence type="ECO:0000259" key="4">
    <source>
        <dbReference type="PROSITE" id="PS50983"/>
    </source>
</evidence>
<comment type="similarity">
    <text evidence="1">Belongs to the bacterial solute-binding protein 8 family.</text>
</comment>
<dbReference type="PROSITE" id="PS51257">
    <property type="entry name" value="PROKAR_LIPOPROTEIN"/>
    <property type="match status" value="1"/>
</dbReference>
<feature type="chain" id="PRO_5039511155" evidence="3">
    <location>
        <begin position="21"/>
        <end position="352"/>
    </location>
</feature>
<comment type="caution">
    <text evidence="5">The sequence shown here is derived from an EMBL/GenBank/DDBJ whole genome shotgun (WGS) entry which is preliminary data.</text>
</comment>
<dbReference type="InterPro" id="IPR050902">
    <property type="entry name" value="ABC_Transporter_SBP"/>
</dbReference>
<dbReference type="Proteomes" id="UP000824002">
    <property type="component" value="Unassembled WGS sequence"/>
</dbReference>
<dbReference type="AlphaFoldDB" id="A0A9D1FPV4"/>